<feature type="zinc finger region" description="C3H1-type" evidence="5">
    <location>
        <begin position="116"/>
        <end position="144"/>
    </location>
</feature>
<name>A0A914IG81_GLORO</name>
<dbReference type="WBParaSite" id="Gr19_v10_g9592.t1">
    <property type="protein sequence ID" value="Gr19_v10_g9592.t1"/>
    <property type="gene ID" value="Gr19_v10_g9592"/>
</dbReference>
<evidence type="ECO:0000313" key="9">
    <source>
        <dbReference type="Proteomes" id="UP000887572"/>
    </source>
</evidence>
<keyword evidence="3 5" id="KW-0863">Zinc-finger</keyword>
<feature type="compositionally biased region" description="Polar residues" evidence="7">
    <location>
        <begin position="13"/>
        <end position="31"/>
    </location>
</feature>
<dbReference type="SMART" id="SM00356">
    <property type="entry name" value="ZnF_C3H1"/>
    <property type="match status" value="2"/>
</dbReference>
<feature type="domain" description="C3H1-type" evidence="8">
    <location>
        <begin position="157"/>
        <end position="185"/>
    </location>
</feature>
<evidence type="ECO:0000256" key="2">
    <source>
        <dbReference type="ARBA" id="ARBA00022737"/>
    </source>
</evidence>
<feature type="region of interest" description="Disordered" evidence="7">
    <location>
        <begin position="531"/>
        <end position="556"/>
    </location>
</feature>
<dbReference type="InterPro" id="IPR045877">
    <property type="entry name" value="ZFP36-like"/>
</dbReference>
<feature type="coiled-coil region" evidence="6">
    <location>
        <begin position="317"/>
        <end position="344"/>
    </location>
</feature>
<dbReference type="GO" id="GO:0043186">
    <property type="term" value="C:P granule"/>
    <property type="evidence" value="ECO:0007669"/>
    <property type="project" value="UniProtKB-ARBA"/>
</dbReference>
<accession>A0A914IG81</accession>
<reference evidence="10" key="1">
    <citation type="submission" date="2022-11" db="UniProtKB">
        <authorList>
            <consortium name="WormBaseParasite"/>
        </authorList>
    </citation>
    <scope>IDENTIFICATION</scope>
</reference>
<sequence>MGDEAYEKALNSFNNENKQSQTGNNSNQNCGKSKEGPALINKHIETVLESTFPKMLPLPTPQAQPFSLAKRSLLAKNASTTDLTQYINPDIANRRRSSLFCITVDPAMKRMRQREAYKTAMCQAWLEGRPCVYSDQCNFAHGEDELQPLPSSRANPKHKTRICENYTTTGICPFGNRCFFIHPKTEEELETLLKYNENFPQHVHHQVEDETLLTRSMVRSPQVGTVRRIGGKLKQFRKMDSCGTFNLPYHVQNEYKQQWPSSNTGENYEQFPPLSTSTIAGMLAGKSLINMKSSATSSMPSIHSSSVTNLNYTSTSNKQIENVEKELDKRLEAMRLTMRKMQQQKSFSSSDVCVSRTSTQSTVFEKQEEAEQHSSGPHTPPGLTAYSFPGFYEQEKLGWSNNSLANVWSPPATAAAEEQAVPTFCFFEAKDKIGGGPNIENVPMLRTGKRSPDFEGILMGRRSSHIPLLEDYSEMLLNVTESGMQKGRNKSAEYLGGKECAKNNDALSVVVNAWQSAKRSTSALNEQNRIQPQFGGVDGGGGTAEKQHKDSTQWGEIGQQCDSSKLLKNLQTINDGGASKVGQNFINNNNNIMQTIRGPLICSNRAGISNLDKMHHLWTSSSPNLDKHREDSSSIHQLWTPFGMQKVEIPSQIDLAGNYHDSSLNLSSEQRDRIDTLTIENHQHEEKEEAELINLYRKFQLNEENTMKDQKHESSGNDEGLNEFINPTWAQMVRRKAYLRQKSRSSPAINRNSAQSAGNM</sequence>
<dbReference type="PANTHER" id="PTHR12547:SF71">
    <property type="entry name" value="CCCH-TYPE ZINC FINGER PROTEIN MOE-3-RELATED"/>
    <property type="match status" value="1"/>
</dbReference>
<feature type="domain" description="C3H1-type" evidence="8">
    <location>
        <begin position="116"/>
        <end position="144"/>
    </location>
</feature>
<feature type="compositionally biased region" description="Polar residues" evidence="7">
    <location>
        <begin position="744"/>
        <end position="760"/>
    </location>
</feature>
<dbReference type="GO" id="GO:0003730">
    <property type="term" value="F:mRNA 3'-UTR binding"/>
    <property type="evidence" value="ECO:0007669"/>
    <property type="project" value="TreeGrafter"/>
</dbReference>
<evidence type="ECO:0000256" key="3">
    <source>
        <dbReference type="ARBA" id="ARBA00022771"/>
    </source>
</evidence>
<dbReference type="GO" id="GO:0008270">
    <property type="term" value="F:zinc ion binding"/>
    <property type="evidence" value="ECO:0007669"/>
    <property type="project" value="UniProtKB-KW"/>
</dbReference>
<evidence type="ECO:0000256" key="7">
    <source>
        <dbReference type="SAM" id="MobiDB-lite"/>
    </source>
</evidence>
<dbReference type="Gene3D" id="4.10.1000.10">
    <property type="entry name" value="Zinc finger, CCCH-type"/>
    <property type="match status" value="2"/>
</dbReference>
<dbReference type="AlphaFoldDB" id="A0A914IG81"/>
<dbReference type="Proteomes" id="UP000887572">
    <property type="component" value="Unplaced"/>
</dbReference>
<evidence type="ECO:0000313" key="10">
    <source>
        <dbReference type="WBParaSite" id="Gr19_v10_g9592.t1"/>
    </source>
</evidence>
<dbReference type="GO" id="GO:0005829">
    <property type="term" value="C:cytosol"/>
    <property type="evidence" value="ECO:0007669"/>
    <property type="project" value="TreeGrafter"/>
</dbReference>
<evidence type="ECO:0000256" key="4">
    <source>
        <dbReference type="ARBA" id="ARBA00022833"/>
    </source>
</evidence>
<dbReference type="Pfam" id="PF00642">
    <property type="entry name" value="zf-CCCH"/>
    <property type="match status" value="2"/>
</dbReference>
<feature type="region of interest" description="Disordered" evidence="7">
    <location>
        <begin position="358"/>
        <end position="386"/>
    </location>
</feature>
<keyword evidence="1 5" id="KW-0479">Metal-binding</keyword>
<organism evidence="9 10">
    <name type="scientific">Globodera rostochiensis</name>
    <name type="common">Golden nematode worm</name>
    <name type="synonym">Heterodera rostochiensis</name>
    <dbReference type="NCBI Taxonomy" id="31243"/>
    <lineage>
        <taxon>Eukaryota</taxon>
        <taxon>Metazoa</taxon>
        <taxon>Ecdysozoa</taxon>
        <taxon>Nematoda</taxon>
        <taxon>Chromadorea</taxon>
        <taxon>Rhabditida</taxon>
        <taxon>Tylenchina</taxon>
        <taxon>Tylenchomorpha</taxon>
        <taxon>Tylenchoidea</taxon>
        <taxon>Heteroderidae</taxon>
        <taxon>Heteroderinae</taxon>
        <taxon>Globodera</taxon>
    </lineage>
</organism>
<feature type="region of interest" description="Disordered" evidence="7">
    <location>
        <begin position="740"/>
        <end position="760"/>
    </location>
</feature>
<keyword evidence="4 5" id="KW-0862">Zinc</keyword>
<evidence type="ECO:0000256" key="5">
    <source>
        <dbReference type="PROSITE-ProRule" id="PRU00723"/>
    </source>
</evidence>
<keyword evidence="9" id="KW-1185">Reference proteome</keyword>
<keyword evidence="2" id="KW-0677">Repeat</keyword>
<dbReference type="PROSITE" id="PS50103">
    <property type="entry name" value="ZF_C3H1"/>
    <property type="match status" value="2"/>
</dbReference>
<dbReference type="FunFam" id="4.10.1000.10:FF:000018">
    <property type="entry name" value="Zinc finger protein"/>
    <property type="match status" value="1"/>
</dbReference>
<dbReference type="InterPro" id="IPR000571">
    <property type="entry name" value="Znf_CCCH"/>
</dbReference>
<feature type="region of interest" description="Disordered" evidence="7">
    <location>
        <begin position="13"/>
        <end position="36"/>
    </location>
</feature>
<evidence type="ECO:0000259" key="8">
    <source>
        <dbReference type="PROSITE" id="PS50103"/>
    </source>
</evidence>
<keyword evidence="6" id="KW-0175">Coiled coil</keyword>
<protein>
    <submittedName>
        <fullName evidence="10">C3H1-type domain-containing protein</fullName>
    </submittedName>
</protein>
<dbReference type="SUPFAM" id="SSF90229">
    <property type="entry name" value="CCCH zinc finger"/>
    <property type="match status" value="2"/>
</dbReference>
<proteinExistence type="predicted"/>
<dbReference type="PANTHER" id="PTHR12547">
    <property type="entry name" value="CCCH ZINC FINGER/TIS11-RELATED"/>
    <property type="match status" value="1"/>
</dbReference>
<evidence type="ECO:0000256" key="6">
    <source>
        <dbReference type="SAM" id="Coils"/>
    </source>
</evidence>
<dbReference type="InterPro" id="IPR036855">
    <property type="entry name" value="Znf_CCCH_sf"/>
</dbReference>
<evidence type="ECO:0000256" key="1">
    <source>
        <dbReference type="ARBA" id="ARBA00022723"/>
    </source>
</evidence>
<feature type="zinc finger region" description="C3H1-type" evidence="5">
    <location>
        <begin position="157"/>
        <end position="185"/>
    </location>
</feature>